<evidence type="ECO:0000313" key="1">
    <source>
        <dbReference type="EMBL" id="MBB4610467.1"/>
    </source>
</evidence>
<feature type="non-terminal residue" evidence="1">
    <location>
        <position position="39"/>
    </location>
</feature>
<dbReference type="EMBL" id="JACHNX010000011">
    <property type="protein sequence ID" value="MBB4610467.1"/>
    <property type="molecule type" value="Genomic_DNA"/>
</dbReference>
<protein>
    <submittedName>
        <fullName evidence="1">Uncharacterized protein</fullName>
    </submittedName>
</protein>
<proteinExistence type="predicted"/>
<reference evidence="1 2" key="1">
    <citation type="submission" date="2020-08" db="EMBL/GenBank/DDBJ databases">
        <title>Genomic Encyclopedia of Type Strains, Phase IV (KMG-IV): sequencing the most valuable type-strain genomes for metagenomic binning, comparative biology and taxonomic classification.</title>
        <authorList>
            <person name="Goeker M."/>
        </authorList>
    </citation>
    <scope>NUCLEOTIDE SEQUENCE [LARGE SCALE GENOMIC DNA]</scope>
    <source>
        <strain evidence="1 2">DSM 14562</strain>
    </source>
</reference>
<accession>A0ABR6KD96</accession>
<sequence>MPCMMHGLMLGPAHRMSFLSFQGYPEGHPAQAPLSFFAE</sequence>
<keyword evidence="2" id="KW-1185">Reference proteome</keyword>
<comment type="caution">
    <text evidence="1">The sequence shown here is derived from an EMBL/GenBank/DDBJ whole genome shotgun (WGS) entry which is preliminary data.</text>
</comment>
<evidence type="ECO:0000313" key="2">
    <source>
        <dbReference type="Proteomes" id="UP000584663"/>
    </source>
</evidence>
<organism evidence="1 2">
    <name type="scientific">Sphingomonas yabuuchiae</name>
    <dbReference type="NCBI Taxonomy" id="172044"/>
    <lineage>
        <taxon>Bacteria</taxon>
        <taxon>Pseudomonadati</taxon>
        <taxon>Pseudomonadota</taxon>
        <taxon>Alphaproteobacteria</taxon>
        <taxon>Sphingomonadales</taxon>
        <taxon>Sphingomonadaceae</taxon>
        <taxon>Sphingomonas</taxon>
    </lineage>
</organism>
<dbReference type="Proteomes" id="UP000584663">
    <property type="component" value="Unassembled WGS sequence"/>
</dbReference>
<gene>
    <name evidence="1" type="ORF">GGQ89_002701</name>
</gene>
<name>A0ABR6KD96_9SPHN</name>